<dbReference type="InterPro" id="IPR000836">
    <property type="entry name" value="PRTase_dom"/>
</dbReference>
<comment type="caution">
    <text evidence="3">The sequence shown here is derived from an EMBL/GenBank/DDBJ whole genome shotgun (WGS) entry which is preliminary data.</text>
</comment>
<accession>A0A2H0BH21</accession>
<dbReference type="EMBL" id="PCSU01000005">
    <property type="protein sequence ID" value="PIP56924.1"/>
    <property type="molecule type" value="Genomic_DNA"/>
</dbReference>
<reference evidence="3 4" key="1">
    <citation type="submission" date="2017-09" db="EMBL/GenBank/DDBJ databases">
        <title>Depth-based differentiation of microbial function through sediment-hosted aquifers and enrichment of novel symbionts in the deep terrestrial subsurface.</title>
        <authorList>
            <person name="Probst A.J."/>
            <person name="Ladd B."/>
            <person name="Jarett J.K."/>
            <person name="Geller-Mcgrath D.E."/>
            <person name="Sieber C.M."/>
            <person name="Emerson J.B."/>
            <person name="Anantharaman K."/>
            <person name="Thomas B.C."/>
            <person name="Malmstrom R."/>
            <person name="Stieglmeier M."/>
            <person name="Klingl A."/>
            <person name="Woyke T."/>
            <person name="Ryan C.M."/>
            <person name="Banfield J.F."/>
        </authorList>
    </citation>
    <scope>NUCLEOTIDE SEQUENCE [LARGE SCALE GENOMIC DNA]</scope>
    <source>
        <strain evidence="3">CG22_combo_CG10-13_8_21_14_all_39_12</strain>
    </source>
</reference>
<evidence type="ECO:0000256" key="1">
    <source>
        <dbReference type="ARBA" id="ARBA00008007"/>
    </source>
</evidence>
<protein>
    <recommendedName>
        <fullName evidence="2">Phosphoribosyltransferase domain-containing protein</fullName>
    </recommendedName>
</protein>
<dbReference type="PANTHER" id="PTHR47505">
    <property type="entry name" value="DNA UTILIZATION PROTEIN YHGH"/>
    <property type="match status" value="1"/>
</dbReference>
<feature type="domain" description="Phosphoribosyltransferase" evidence="2">
    <location>
        <begin position="86"/>
        <end position="179"/>
    </location>
</feature>
<dbReference type="Gene3D" id="3.40.50.2020">
    <property type="match status" value="1"/>
</dbReference>
<comment type="similarity">
    <text evidence="1">Belongs to the ComF/GntX family.</text>
</comment>
<dbReference type="PANTHER" id="PTHR47505:SF1">
    <property type="entry name" value="DNA UTILIZATION PROTEIN YHGH"/>
    <property type="match status" value="1"/>
</dbReference>
<dbReference type="SUPFAM" id="SSF53271">
    <property type="entry name" value="PRTase-like"/>
    <property type="match status" value="1"/>
</dbReference>
<dbReference type="Proteomes" id="UP000228495">
    <property type="component" value="Unassembled WGS sequence"/>
</dbReference>
<dbReference type="CDD" id="cd06223">
    <property type="entry name" value="PRTases_typeI"/>
    <property type="match status" value="1"/>
</dbReference>
<evidence type="ECO:0000313" key="4">
    <source>
        <dbReference type="Proteomes" id="UP000228495"/>
    </source>
</evidence>
<evidence type="ECO:0000259" key="2">
    <source>
        <dbReference type="Pfam" id="PF00156"/>
    </source>
</evidence>
<organism evidence="3 4">
    <name type="scientific">candidate division WWE3 bacterium CG22_combo_CG10-13_8_21_14_all_39_12</name>
    <dbReference type="NCBI Taxonomy" id="1975094"/>
    <lineage>
        <taxon>Bacteria</taxon>
        <taxon>Katanobacteria</taxon>
    </lineage>
</organism>
<sequence>MGYSSHGCNSKTYLDQLYSVCWYRDAVVSLVGALKYNRPVRKVLEVFEMFIEGSVISEIGYDWEQVVYIPIPLHVRKHRERGFNQSELLATILSKHLGGTVCTDMVVRKINTKSQASLPKGLRKDNMKGAFEWTEKYIPQKTSHIVLVDDVYTSGSTLNECARIIKEAGVKTVSAFTFARG</sequence>
<evidence type="ECO:0000313" key="3">
    <source>
        <dbReference type="EMBL" id="PIP56924.1"/>
    </source>
</evidence>
<dbReference type="Pfam" id="PF00156">
    <property type="entry name" value="Pribosyltran"/>
    <property type="match status" value="1"/>
</dbReference>
<dbReference type="InterPro" id="IPR029057">
    <property type="entry name" value="PRTase-like"/>
</dbReference>
<dbReference type="AlphaFoldDB" id="A0A2H0BH21"/>
<proteinExistence type="inferred from homology"/>
<name>A0A2H0BH21_UNCKA</name>
<dbReference type="InterPro" id="IPR051910">
    <property type="entry name" value="ComF/GntX_DNA_util-trans"/>
</dbReference>
<gene>
    <name evidence="3" type="ORF">COX05_00585</name>
</gene>